<dbReference type="CDD" id="cd03064">
    <property type="entry name" value="TRX_Fd_NuoE"/>
    <property type="match status" value="1"/>
</dbReference>
<sequence length="164" mass="17094">MLTPPVADLALVADLDALLAEHGADRSALLPVLAGLRRRHGEISDAAMQLVAARLGIPPVEVLGVVTFYSFLRGGSARHVVRVCRTLACELAGAPDVWARLEREVGAPAGEATSDGAVVVERVHCIGRCDHAPALLVDDRALDDVTPADAAALVASLRGEARPT</sequence>
<dbReference type="InterPro" id="IPR042128">
    <property type="entry name" value="NuoE_dom"/>
</dbReference>
<feature type="binding site" evidence="7">
    <location>
        <position position="129"/>
    </location>
    <ligand>
        <name>[2Fe-2S] cluster</name>
        <dbReference type="ChEBI" id="CHEBI:190135"/>
    </ligand>
</feature>
<dbReference type="InterPro" id="IPR002023">
    <property type="entry name" value="NuoE-like"/>
</dbReference>
<evidence type="ECO:0000256" key="6">
    <source>
        <dbReference type="ARBA" id="ARBA00034078"/>
    </source>
</evidence>
<evidence type="ECO:0000313" key="8">
    <source>
        <dbReference type="EMBL" id="NUU16927.1"/>
    </source>
</evidence>
<keyword evidence="3 7" id="KW-0479">Metal-binding</keyword>
<dbReference type="PANTHER" id="PTHR10371:SF3">
    <property type="entry name" value="NADH DEHYDROGENASE [UBIQUINONE] FLAVOPROTEIN 2, MITOCHONDRIAL"/>
    <property type="match status" value="1"/>
</dbReference>
<feature type="binding site" evidence="7">
    <location>
        <position position="84"/>
    </location>
    <ligand>
        <name>[2Fe-2S] cluster</name>
        <dbReference type="ChEBI" id="CHEBI:190135"/>
    </ligand>
</feature>
<dbReference type="PANTHER" id="PTHR10371">
    <property type="entry name" value="NADH DEHYDROGENASE UBIQUINONE FLAVOPROTEIN 2, MITOCHONDRIAL"/>
    <property type="match status" value="1"/>
</dbReference>
<evidence type="ECO:0000256" key="5">
    <source>
        <dbReference type="ARBA" id="ARBA00023014"/>
    </source>
</evidence>
<dbReference type="InterPro" id="IPR041921">
    <property type="entry name" value="NuoE_N"/>
</dbReference>
<dbReference type="SUPFAM" id="SSF52833">
    <property type="entry name" value="Thioredoxin-like"/>
    <property type="match status" value="1"/>
</dbReference>
<dbReference type="RefSeq" id="WP_175346802.1">
    <property type="nucleotide sequence ID" value="NZ_JABMCI010000056.1"/>
</dbReference>
<dbReference type="GO" id="GO:0051537">
    <property type="term" value="F:2 iron, 2 sulfur cluster binding"/>
    <property type="evidence" value="ECO:0007669"/>
    <property type="project" value="UniProtKB-KW"/>
</dbReference>
<organism evidence="8 9">
    <name type="scientific">Cellulomonas humilata</name>
    <dbReference type="NCBI Taxonomy" id="144055"/>
    <lineage>
        <taxon>Bacteria</taxon>
        <taxon>Bacillati</taxon>
        <taxon>Actinomycetota</taxon>
        <taxon>Actinomycetes</taxon>
        <taxon>Micrococcales</taxon>
        <taxon>Cellulomonadaceae</taxon>
        <taxon>Cellulomonas</taxon>
    </lineage>
</organism>
<evidence type="ECO:0000256" key="1">
    <source>
        <dbReference type="ARBA" id="ARBA00010643"/>
    </source>
</evidence>
<reference evidence="8 9" key="1">
    <citation type="submission" date="2020-05" db="EMBL/GenBank/DDBJ databases">
        <title>Genome Sequencing of Type Strains.</title>
        <authorList>
            <person name="Lemaire J.F."/>
            <person name="Inderbitzin P."/>
            <person name="Gregorio O.A."/>
            <person name="Collins S.B."/>
            <person name="Wespe N."/>
            <person name="Knight-Connoni V."/>
        </authorList>
    </citation>
    <scope>NUCLEOTIDE SEQUENCE [LARGE SCALE GENOMIC DNA]</scope>
    <source>
        <strain evidence="8 9">ATCC 25174</strain>
    </source>
</reference>
<comment type="cofactor">
    <cofactor evidence="6">
        <name>[2Fe-2S] cluster</name>
        <dbReference type="ChEBI" id="CHEBI:190135"/>
    </cofactor>
</comment>
<keyword evidence="9" id="KW-1185">Reference proteome</keyword>
<dbReference type="Gene3D" id="3.40.30.10">
    <property type="entry name" value="Glutaredoxin"/>
    <property type="match status" value="1"/>
</dbReference>
<protein>
    <submittedName>
        <fullName evidence="8">NAD(P)H-dependent oxidoreductase subunit E</fullName>
    </submittedName>
</protein>
<name>A0A7Y6DXD1_9CELL</name>
<dbReference type="InterPro" id="IPR036249">
    <property type="entry name" value="Thioredoxin-like_sf"/>
</dbReference>
<dbReference type="AlphaFoldDB" id="A0A7Y6DXD1"/>
<comment type="similarity">
    <text evidence="1">Belongs to the complex I 24 kDa subunit family.</text>
</comment>
<keyword evidence="2 7" id="KW-0001">2Fe-2S</keyword>
<dbReference type="GO" id="GO:0046872">
    <property type="term" value="F:metal ion binding"/>
    <property type="evidence" value="ECO:0007669"/>
    <property type="project" value="UniProtKB-KW"/>
</dbReference>
<dbReference type="PIRSF" id="PIRSF000216">
    <property type="entry name" value="NADH_DH_24kDa"/>
    <property type="match status" value="1"/>
</dbReference>
<keyword evidence="4 7" id="KW-0408">Iron</keyword>
<accession>A0A7Y6DXD1</accession>
<feature type="binding site" evidence="7">
    <location>
        <position position="89"/>
    </location>
    <ligand>
        <name>[2Fe-2S] cluster</name>
        <dbReference type="ChEBI" id="CHEBI:190135"/>
    </ligand>
</feature>
<comment type="caution">
    <text evidence="8">The sequence shown here is derived from an EMBL/GenBank/DDBJ whole genome shotgun (WGS) entry which is preliminary data.</text>
</comment>
<keyword evidence="5 7" id="KW-0411">Iron-sulfur</keyword>
<dbReference type="Gene3D" id="1.10.10.1590">
    <property type="entry name" value="NADH-quinone oxidoreductase subunit E"/>
    <property type="match status" value="1"/>
</dbReference>
<evidence type="ECO:0000256" key="3">
    <source>
        <dbReference type="ARBA" id="ARBA00022723"/>
    </source>
</evidence>
<comment type="cofactor">
    <cofactor evidence="7">
        <name>[2Fe-2S] cluster</name>
        <dbReference type="ChEBI" id="CHEBI:190135"/>
    </cofactor>
    <text evidence="7">Binds 1 [2Fe-2S] cluster.</text>
</comment>
<dbReference type="EMBL" id="JABMCI010000056">
    <property type="protein sequence ID" value="NUU16927.1"/>
    <property type="molecule type" value="Genomic_DNA"/>
</dbReference>
<dbReference type="Proteomes" id="UP000565724">
    <property type="component" value="Unassembled WGS sequence"/>
</dbReference>
<evidence type="ECO:0000313" key="9">
    <source>
        <dbReference type="Proteomes" id="UP000565724"/>
    </source>
</evidence>
<proteinExistence type="inferred from homology"/>
<dbReference type="GO" id="GO:0003954">
    <property type="term" value="F:NADH dehydrogenase activity"/>
    <property type="evidence" value="ECO:0007669"/>
    <property type="project" value="TreeGrafter"/>
</dbReference>
<evidence type="ECO:0000256" key="7">
    <source>
        <dbReference type="PIRSR" id="PIRSR000216-1"/>
    </source>
</evidence>
<gene>
    <name evidence="8" type="ORF">HP550_06645</name>
</gene>
<dbReference type="Pfam" id="PF01257">
    <property type="entry name" value="2Fe-2S_thioredx"/>
    <property type="match status" value="1"/>
</dbReference>
<evidence type="ECO:0000256" key="4">
    <source>
        <dbReference type="ARBA" id="ARBA00023004"/>
    </source>
</evidence>
<feature type="binding site" evidence="7">
    <location>
        <position position="125"/>
    </location>
    <ligand>
        <name>[2Fe-2S] cluster</name>
        <dbReference type="ChEBI" id="CHEBI:190135"/>
    </ligand>
</feature>
<evidence type="ECO:0000256" key="2">
    <source>
        <dbReference type="ARBA" id="ARBA00022714"/>
    </source>
</evidence>